<dbReference type="AlphaFoldDB" id="A0AAW2D8I6"/>
<dbReference type="Proteomes" id="UP001459277">
    <property type="component" value="Unassembled WGS sequence"/>
</dbReference>
<sequence>MRSIWFRDAENRKEKGRKKDGFAQQSSSFALYFIEFAELSRMLLILIGHNPSTVTILTI</sequence>
<gene>
    <name evidence="1" type="ORF">SO802_013713</name>
</gene>
<reference evidence="1 2" key="1">
    <citation type="submission" date="2024-01" db="EMBL/GenBank/DDBJ databases">
        <title>A telomere-to-telomere, gap-free genome of sweet tea (Lithocarpus litseifolius).</title>
        <authorList>
            <person name="Zhou J."/>
        </authorList>
    </citation>
    <scope>NUCLEOTIDE SEQUENCE [LARGE SCALE GENOMIC DNA]</scope>
    <source>
        <strain evidence="1">Zhou-2022a</strain>
        <tissue evidence="1">Leaf</tissue>
    </source>
</reference>
<dbReference type="EMBL" id="JAZDWU010000004">
    <property type="protein sequence ID" value="KAL0006152.1"/>
    <property type="molecule type" value="Genomic_DNA"/>
</dbReference>
<comment type="caution">
    <text evidence="1">The sequence shown here is derived from an EMBL/GenBank/DDBJ whole genome shotgun (WGS) entry which is preliminary data.</text>
</comment>
<evidence type="ECO:0000313" key="2">
    <source>
        <dbReference type="Proteomes" id="UP001459277"/>
    </source>
</evidence>
<proteinExistence type="predicted"/>
<evidence type="ECO:0000313" key="1">
    <source>
        <dbReference type="EMBL" id="KAL0006152.1"/>
    </source>
</evidence>
<accession>A0AAW2D8I6</accession>
<organism evidence="1 2">
    <name type="scientific">Lithocarpus litseifolius</name>
    <dbReference type="NCBI Taxonomy" id="425828"/>
    <lineage>
        <taxon>Eukaryota</taxon>
        <taxon>Viridiplantae</taxon>
        <taxon>Streptophyta</taxon>
        <taxon>Embryophyta</taxon>
        <taxon>Tracheophyta</taxon>
        <taxon>Spermatophyta</taxon>
        <taxon>Magnoliopsida</taxon>
        <taxon>eudicotyledons</taxon>
        <taxon>Gunneridae</taxon>
        <taxon>Pentapetalae</taxon>
        <taxon>rosids</taxon>
        <taxon>fabids</taxon>
        <taxon>Fagales</taxon>
        <taxon>Fagaceae</taxon>
        <taxon>Lithocarpus</taxon>
    </lineage>
</organism>
<keyword evidence="2" id="KW-1185">Reference proteome</keyword>
<protein>
    <submittedName>
        <fullName evidence="1">Uncharacterized protein</fullName>
    </submittedName>
</protein>
<name>A0AAW2D8I6_9ROSI</name>